<keyword evidence="2" id="KW-0378">Hydrolase</keyword>
<accession>V4P946</accession>
<dbReference type="Proteomes" id="UP000017837">
    <property type="component" value="Unassembled WGS sequence"/>
</dbReference>
<dbReference type="Gene3D" id="3.40.1090.10">
    <property type="entry name" value="Cytosolic phospholipase A2 catalytic domain"/>
    <property type="match status" value="1"/>
</dbReference>
<dbReference type="EMBL" id="AWGB01000024">
    <property type="protein sequence ID" value="ESQ90452.1"/>
    <property type="molecule type" value="Genomic_DNA"/>
</dbReference>
<feature type="short sequence motif" description="GXSXG" evidence="2">
    <location>
        <begin position="111"/>
        <end position="115"/>
    </location>
</feature>
<keyword evidence="3" id="KW-0732">Signal</keyword>
<proteinExistence type="predicted"/>
<dbReference type="InterPro" id="IPR002641">
    <property type="entry name" value="PNPLA_dom"/>
</dbReference>
<feature type="active site" description="Proton acceptor" evidence="2">
    <location>
        <position position="273"/>
    </location>
</feature>
<dbReference type="PATRIC" id="fig|1121022.4.peg.2588"/>
<dbReference type="SUPFAM" id="SSF52151">
    <property type="entry name" value="FabD/lysophospholipase-like"/>
    <property type="match status" value="1"/>
</dbReference>
<keyword evidence="2" id="KW-0442">Lipid degradation</keyword>
<comment type="caution">
    <text evidence="2">Lacks conserved residue(s) required for the propagation of feature annotation.</text>
</comment>
<comment type="caution">
    <text evidence="5">The sequence shown here is derived from an EMBL/GenBank/DDBJ whole genome shotgun (WGS) entry which is preliminary data.</text>
</comment>
<organism evidence="5 6">
    <name type="scientific">Asticcacaulis benevestitus DSM 16100 = ATCC BAA-896</name>
    <dbReference type="NCBI Taxonomy" id="1121022"/>
    <lineage>
        <taxon>Bacteria</taxon>
        <taxon>Pseudomonadati</taxon>
        <taxon>Pseudomonadota</taxon>
        <taxon>Alphaproteobacteria</taxon>
        <taxon>Caulobacterales</taxon>
        <taxon>Caulobacteraceae</taxon>
        <taxon>Asticcacaulis</taxon>
    </lineage>
</organism>
<dbReference type="GO" id="GO:0016042">
    <property type="term" value="P:lipid catabolic process"/>
    <property type="evidence" value="ECO:0007669"/>
    <property type="project" value="UniProtKB-UniRule"/>
</dbReference>
<gene>
    <name evidence="5" type="ORF">ABENE_12750</name>
</gene>
<dbReference type="RefSeq" id="WP_018080576.1">
    <property type="nucleotide sequence ID" value="NZ_AQWM01000002.1"/>
</dbReference>
<evidence type="ECO:0000313" key="5">
    <source>
        <dbReference type="EMBL" id="ESQ90452.1"/>
    </source>
</evidence>
<dbReference type="InterPro" id="IPR016035">
    <property type="entry name" value="Acyl_Trfase/lysoPLipase"/>
</dbReference>
<feature type="chain" id="PRO_5004726907" description="PNPLA domain-containing protein" evidence="3">
    <location>
        <begin position="24"/>
        <end position="397"/>
    </location>
</feature>
<evidence type="ECO:0000256" key="2">
    <source>
        <dbReference type="PROSITE-ProRule" id="PRU01161"/>
    </source>
</evidence>
<evidence type="ECO:0000313" key="6">
    <source>
        <dbReference type="Proteomes" id="UP000017837"/>
    </source>
</evidence>
<evidence type="ECO:0000256" key="1">
    <source>
        <dbReference type="ARBA" id="ARBA00023098"/>
    </source>
</evidence>
<protein>
    <recommendedName>
        <fullName evidence="4">PNPLA domain-containing protein</fullName>
    </recommendedName>
</protein>
<keyword evidence="6" id="KW-1185">Reference proteome</keyword>
<evidence type="ECO:0000256" key="3">
    <source>
        <dbReference type="SAM" id="SignalP"/>
    </source>
</evidence>
<dbReference type="GO" id="GO:0016787">
    <property type="term" value="F:hydrolase activity"/>
    <property type="evidence" value="ECO:0007669"/>
    <property type="project" value="UniProtKB-UniRule"/>
</dbReference>
<feature type="short sequence motif" description="GXGXXG" evidence="2">
    <location>
        <begin position="82"/>
        <end position="87"/>
    </location>
</feature>
<dbReference type="PROSITE" id="PS51257">
    <property type="entry name" value="PROKAR_LIPOPROTEIN"/>
    <property type="match status" value="1"/>
</dbReference>
<feature type="signal peptide" evidence="3">
    <location>
        <begin position="1"/>
        <end position="23"/>
    </location>
</feature>
<dbReference type="STRING" id="1121022.GCA_000376105_00908"/>
<keyword evidence="1 2" id="KW-0443">Lipid metabolism</keyword>
<feature type="active site" description="Nucleophile" evidence="2">
    <location>
        <position position="113"/>
    </location>
</feature>
<reference evidence="5 6" key="1">
    <citation type="journal article" date="2014" name="Nature">
        <title>Sequential evolution of bacterial morphology by co-option of a developmental regulator.</title>
        <authorList>
            <person name="Jiang C."/>
            <person name="Brown P.J."/>
            <person name="Ducret A."/>
            <person name="Brun Y.V."/>
        </authorList>
    </citation>
    <scope>NUCLEOTIDE SEQUENCE [LARGE SCALE GENOMIC DNA]</scope>
    <source>
        <strain evidence="5 6">DSM 16100</strain>
    </source>
</reference>
<evidence type="ECO:0000259" key="4">
    <source>
        <dbReference type="PROSITE" id="PS51635"/>
    </source>
</evidence>
<feature type="domain" description="PNPLA" evidence="4">
    <location>
        <begin position="78"/>
        <end position="286"/>
    </location>
</feature>
<dbReference type="OrthoDB" id="323481at2"/>
<dbReference type="AlphaFoldDB" id="V4P946"/>
<sequence>MSLPVFRFALAALAMLSLGGCLTVPRDATVTNEAAAAIVPQFLNARFNADDPTLSARLEKDMRATIAKHLSTGPYQILALSGGGADGAYGAGVLIGWTKRGDRPQFSMVTGVSTGALIAPFAFLGPDYDAKLREAYTSGVAAGLTRKRGLYAAFTPGIFQAGELRNLVARYIDDDLIEAIAREQLKGRRLFVATTNLDSQEGVVWDIGAIALEAKTHPYKRAAARDLICKVLVASASVPGAFAPVMIETDTVGDQNPEALGPKGHPLQEMHVDGSVTLPFFILPESMLDWTVPTDLRRGGHVYVLVNGKINAAYAVTKNNAVTIAARSLETITKAQARLTLVALRGFAERNDLSMSVTAMPDDFVEGGMLAFDTQSMNKVFDKGYAIGLSAQNWTDK</sequence>
<dbReference type="Pfam" id="PF01734">
    <property type="entry name" value="Patatin"/>
    <property type="match status" value="1"/>
</dbReference>
<dbReference type="PROSITE" id="PS51635">
    <property type="entry name" value="PNPLA"/>
    <property type="match status" value="1"/>
</dbReference>
<dbReference type="eggNOG" id="COG1752">
    <property type="taxonomic scope" value="Bacteria"/>
</dbReference>
<name>V4P946_9CAUL</name>